<evidence type="ECO:0000313" key="2">
    <source>
        <dbReference type="Proteomes" id="UP000036938"/>
    </source>
</evidence>
<proteinExistence type="predicted"/>
<keyword evidence="2" id="KW-1185">Reference proteome</keyword>
<sequence>MGLSDMIEDPKGLIREAYRIEGIGADQCRSIFLDWALSLPDTVPQKPAIEALLKTYGAAGHPMTEVLEAGLQTISAPRRRGGWRSRARQ</sequence>
<dbReference type="Proteomes" id="UP000036938">
    <property type="component" value="Unassembled WGS sequence"/>
</dbReference>
<reference evidence="1 2" key="1">
    <citation type="journal article" date="2015" name="Int. J. Syst. Evol. Microbiol.">
        <title>Aestuariivita atlantica sp. nov., isolated from deep sea sediment of the Atlantic Ocean.</title>
        <authorList>
            <person name="Li G."/>
            <person name="Lai Q."/>
            <person name="Du Y."/>
            <person name="Liu X."/>
            <person name="Sun F."/>
            <person name="Shao Z."/>
        </authorList>
    </citation>
    <scope>NUCLEOTIDE SEQUENCE [LARGE SCALE GENOMIC DNA]</scope>
    <source>
        <strain evidence="1 2">22II-S11-z3</strain>
    </source>
</reference>
<dbReference type="EMBL" id="AQQZ01000001">
    <property type="protein sequence ID" value="KNG95436.1"/>
    <property type="molecule type" value="Genomic_DNA"/>
</dbReference>
<organism evidence="1 2">
    <name type="scientific">Pseudaestuariivita atlantica</name>
    <dbReference type="NCBI Taxonomy" id="1317121"/>
    <lineage>
        <taxon>Bacteria</taxon>
        <taxon>Pseudomonadati</taxon>
        <taxon>Pseudomonadota</taxon>
        <taxon>Alphaproteobacteria</taxon>
        <taxon>Rhodobacterales</taxon>
        <taxon>Paracoccaceae</taxon>
        <taxon>Pseudaestuariivita</taxon>
    </lineage>
</organism>
<dbReference type="STRING" id="1317121.ATO11_02200"/>
<gene>
    <name evidence="1" type="ORF">ATO11_02200</name>
</gene>
<dbReference type="RefSeq" id="WP_050529170.1">
    <property type="nucleotide sequence ID" value="NZ_AQQZ01000001.1"/>
</dbReference>
<evidence type="ECO:0000313" key="1">
    <source>
        <dbReference type="EMBL" id="KNG95436.1"/>
    </source>
</evidence>
<comment type="caution">
    <text evidence="1">The sequence shown here is derived from an EMBL/GenBank/DDBJ whole genome shotgun (WGS) entry which is preliminary data.</text>
</comment>
<dbReference type="OrthoDB" id="7778431at2"/>
<accession>A0A0L1JUK9</accession>
<name>A0A0L1JUK9_9RHOB</name>
<dbReference type="PATRIC" id="fig|1317121.7.peg.443"/>
<dbReference type="AlphaFoldDB" id="A0A0L1JUK9"/>
<protein>
    <submittedName>
        <fullName evidence="1">Uncharacterized protein</fullName>
    </submittedName>
</protein>